<gene>
    <name evidence="2" type="ORF">C427_2231</name>
</gene>
<evidence type="ECO:0000313" key="3">
    <source>
        <dbReference type="Proteomes" id="UP000011864"/>
    </source>
</evidence>
<organism evidence="2 3">
    <name type="scientific">Paraglaciecola psychrophila 170</name>
    <dbReference type="NCBI Taxonomy" id="1129794"/>
    <lineage>
        <taxon>Bacteria</taxon>
        <taxon>Pseudomonadati</taxon>
        <taxon>Pseudomonadota</taxon>
        <taxon>Gammaproteobacteria</taxon>
        <taxon>Alteromonadales</taxon>
        <taxon>Alteromonadaceae</taxon>
        <taxon>Paraglaciecola</taxon>
    </lineage>
</organism>
<dbReference type="PATRIC" id="fig|1129794.4.peg.2208"/>
<protein>
    <recommendedName>
        <fullName evidence="1">Cupin-like domain-containing protein</fullName>
    </recommendedName>
</protein>
<dbReference type="AlphaFoldDB" id="M4RL40"/>
<dbReference type="EMBL" id="CP003837">
    <property type="protein sequence ID" value="AGH44340.1"/>
    <property type="molecule type" value="Genomic_DNA"/>
</dbReference>
<dbReference type="STRING" id="1129794.C427_2231"/>
<sequence>MPINTQKSICQLENLPKPREVSGVNNETFNEQVLEYYEPVVLRGFASDWEIVHLANNSLDAVANYLCKHDSGKTQRLVTTPTAANGRMFYNENLDGMNFSVQQTSLSSSIKQMLRRPEGHGSENYCIQSVSVRDNLPLLEEKISYPYKIAPALLYG</sequence>
<name>M4RL40_9ALTE</name>
<keyword evidence="3" id="KW-1185">Reference proteome</keyword>
<evidence type="ECO:0000259" key="1">
    <source>
        <dbReference type="Pfam" id="PF13621"/>
    </source>
</evidence>
<dbReference type="RefSeq" id="WP_015430722.1">
    <property type="nucleotide sequence ID" value="NC_020514.1"/>
</dbReference>
<dbReference type="InterPro" id="IPR041667">
    <property type="entry name" value="Cupin_8"/>
</dbReference>
<reference evidence="2 3" key="1">
    <citation type="journal article" date="2013" name="Genome Announc.">
        <title>Complete Genome Sequence of Glaciecola psychrophila Strain 170T.</title>
        <authorList>
            <person name="Yin J."/>
            <person name="Chen J."/>
            <person name="Liu G."/>
            <person name="Yu Y."/>
            <person name="Song L."/>
            <person name="Wang X."/>
            <person name="Qu X."/>
        </authorList>
    </citation>
    <scope>NUCLEOTIDE SEQUENCE [LARGE SCALE GENOMIC DNA]</scope>
    <source>
        <strain evidence="2 3">170</strain>
    </source>
</reference>
<feature type="domain" description="Cupin-like" evidence="1">
    <location>
        <begin position="28"/>
        <end position="145"/>
    </location>
</feature>
<dbReference type="HOGENOM" id="CLU_1684898_0_0_6"/>
<evidence type="ECO:0000313" key="2">
    <source>
        <dbReference type="EMBL" id="AGH44340.1"/>
    </source>
</evidence>
<dbReference type="eggNOG" id="COG2850">
    <property type="taxonomic scope" value="Bacteria"/>
</dbReference>
<dbReference type="KEGG" id="gps:C427_2231"/>
<dbReference type="Gene3D" id="2.60.120.650">
    <property type="entry name" value="Cupin"/>
    <property type="match status" value="1"/>
</dbReference>
<proteinExistence type="predicted"/>
<accession>M4RL40</accession>
<dbReference type="Pfam" id="PF13621">
    <property type="entry name" value="Cupin_8"/>
    <property type="match status" value="1"/>
</dbReference>
<dbReference type="Proteomes" id="UP000011864">
    <property type="component" value="Chromosome"/>
</dbReference>